<dbReference type="SUPFAM" id="SSF47391">
    <property type="entry name" value="Dimerization-anchoring domain of cAMP-dependent PK regulatory subunit"/>
    <property type="match status" value="1"/>
</dbReference>
<accession>A0A1X7VRS4</accession>
<evidence type="ECO:0000313" key="2">
    <source>
        <dbReference type="Proteomes" id="UP000007879"/>
    </source>
</evidence>
<dbReference type="AlphaFoldDB" id="A0A1X7VRS4"/>
<dbReference type="GO" id="GO:0044782">
    <property type="term" value="P:cilium organization"/>
    <property type="evidence" value="ECO:0007669"/>
    <property type="project" value="TreeGrafter"/>
</dbReference>
<keyword evidence="2" id="KW-1185">Reference proteome</keyword>
<protein>
    <recommendedName>
        <fullName evidence="3">RIIa domain-containing protein</fullName>
    </recommendedName>
</protein>
<reference evidence="2" key="1">
    <citation type="journal article" date="2010" name="Nature">
        <title>The Amphimedon queenslandica genome and the evolution of animal complexity.</title>
        <authorList>
            <person name="Srivastava M."/>
            <person name="Simakov O."/>
            <person name="Chapman J."/>
            <person name="Fahey B."/>
            <person name="Gauthier M.E."/>
            <person name="Mitros T."/>
            <person name="Richards G.S."/>
            <person name="Conaco C."/>
            <person name="Dacre M."/>
            <person name="Hellsten U."/>
            <person name="Larroux C."/>
            <person name="Putnam N.H."/>
            <person name="Stanke M."/>
            <person name="Adamska M."/>
            <person name="Darling A."/>
            <person name="Degnan S.M."/>
            <person name="Oakley T.H."/>
            <person name="Plachetzki D.C."/>
            <person name="Zhai Y."/>
            <person name="Adamski M."/>
            <person name="Calcino A."/>
            <person name="Cummins S.F."/>
            <person name="Goodstein D.M."/>
            <person name="Harris C."/>
            <person name="Jackson D.J."/>
            <person name="Leys S.P."/>
            <person name="Shu S."/>
            <person name="Woodcroft B.J."/>
            <person name="Vervoort M."/>
            <person name="Kosik K.S."/>
            <person name="Manning G."/>
            <person name="Degnan B.M."/>
            <person name="Rokhsar D.S."/>
        </authorList>
    </citation>
    <scope>NUCLEOTIDE SEQUENCE [LARGE SCALE GENOMIC DNA]</scope>
</reference>
<dbReference type="EnsemblMetazoa" id="XM_011408853.2">
    <property type="protein sequence ID" value="XP_011407155.1"/>
    <property type="gene ID" value="LOC105314590"/>
</dbReference>
<dbReference type="EnsemblMetazoa" id="Aqu2.1.42108_001">
    <property type="protein sequence ID" value="Aqu2.1.42108_001"/>
    <property type="gene ID" value="Aqu2.1.42108"/>
</dbReference>
<gene>
    <name evidence="1" type="primary">105314590</name>
</gene>
<evidence type="ECO:0000313" key="1">
    <source>
        <dbReference type="EnsemblMetazoa" id="Aqu2.1.42108_001"/>
    </source>
</evidence>
<dbReference type="GO" id="GO:0030041">
    <property type="term" value="P:actin filament polymerization"/>
    <property type="evidence" value="ECO:0007669"/>
    <property type="project" value="TreeGrafter"/>
</dbReference>
<dbReference type="KEGG" id="aqu:105314590"/>
<organism evidence="1">
    <name type="scientific">Amphimedon queenslandica</name>
    <name type="common">Sponge</name>
    <dbReference type="NCBI Taxonomy" id="400682"/>
    <lineage>
        <taxon>Eukaryota</taxon>
        <taxon>Metazoa</taxon>
        <taxon>Porifera</taxon>
        <taxon>Demospongiae</taxon>
        <taxon>Heteroscleromorpha</taxon>
        <taxon>Haplosclerida</taxon>
        <taxon>Niphatidae</taxon>
        <taxon>Amphimedon</taxon>
    </lineage>
</organism>
<dbReference type="OrthoDB" id="6334211at2759"/>
<dbReference type="PANTHER" id="PTHR15505">
    <property type="entry name" value="RIIA DOMAIN-CONTAINING PROTEIN 1"/>
    <property type="match status" value="1"/>
</dbReference>
<dbReference type="Proteomes" id="UP000007879">
    <property type="component" value="Unassembled WGS sequence"/>
</dbReference>
<proteinExistence type="predicted"/>
<reference evidence="1" key="2">
    <citation type="submission" date="2017-05" db="UniProtKB">
        <authorList>
            <consortium name="EnsemblMetazoa"/>
        </authorList>
    </citation>
    <scope>IDENTIFICATION</scope>
</reference>
<evidence type="ECO:0008006" key="3">
    <source>
        <dbReference type="Google" id="ProtNLM"/>
    </source>
</evidence>
<dbReference type="CDD" id="cd22973">
    <property type="entry name" value="DD_CATIP"/>
    <property type="match status" value="1"/>
</dbReference>
<dbReference type="InParanoid" id="A0A1X7VRS4"/>
<name>A0A1X7VRS4_AMPQE</name>
<dbReference type="InterPro" id="IPR047501">
    <property type="entry name" value="DD_CATIP"/>
</dbReference>
<sequence length="101" mass="11408">MTTETMAETTEEASETITGYLPWPEDLQMISEFLDRKDALIEEHSQFVETHPELGAILADFLQSLLIHKPDDVYGFAYDFFAPYSPILPPEPSHLSSKSST</sequence>
<dbReference type="PANTHER" id="PTHR15505:SF3">
    <property type="entry name" value="CILIOGENESIS-ASSOCIATED TTC17-INTERACTING PROTEIN"/>
    <property type="match status" value="1"/>
</dbReference>